<dbReference type="CDD" id="cd02812">
    <property type="entry name" value="PcrB_like"/>
    <property type="match status" value="1"/>
</dbReference>
<dbReference type="EMBL" id="BMAQ01000057">
    <property type="protein sequence ID" value="GFR39560.1"/>
    <property type="molecule type" value="Genomic_DNA"/>
</dbReference>
<feature type="binding site" evidence="10">
    <location>
        <position position="190"/>
    </location>
    <ligand>
        <name>sn-glycerol 1-phosphate</name>
        <dbReference type="ChEBI" id="CHEBI:57685"/>
    </ligand>
</feature>
<feature type="binding site" evidence="10">
    <location>
        <begin position="210"/>
        <end position="211"/>
    </location>
    <ligand>
        <name>sn-glycerol 1-phosphate</name>
        <dbReference type="ChEBI" id="CHEBI:57685"/>
    </ligand>
</feature>
<keyword evidence="5 10" id="KW-0443">Lipid metabolism</keyword>
<keyword evidence="4 10" id="KW-0460">Magnesium</keyword>
<gene>
    <name evidence="10 11" type="primary">pcrB</name>
    <name evidence="11" type="ORF">PRECH8_28560</name>
</gene>
<dbReference type="NCBIfam" id="TIGR01768">
    <property type="entry name" value="GGGP-family"/>
    <property type="match status" value="1"/>
</dbReference>
<organism evidence="11 12">
    <name type="scientific">Insulibacter thermoxylanivorax</name>
    <dbReference type="NCBI Taxonomy" id="2749268"/>
    <lineage>
        <taxon>Bacteria</taxon>
        <taxon>Bacillati</taxon>
        <taxon>Bacillota</taxon>
        <taxon>Bacilli</taxon>
        <taxon>Bacillales</taxon>
        <taxon>Paenibacillaceae</taxon>
        <taxon>Insulibacter</taxon>
    </lineage>
</organism>
<dbReference type="Pfam" id="PF01884">
    <property type="entry name" value="PcrB"/>
    <property type="match status" value="1"/>
</dbReference>
<feature type="binding site" evidence="10">
    <location>
        <position position="15"/>
    </location>
    <ligand>
        <name>Mg(2+)</name>
        <dbReference type="ChEBI" id="CHEBI:18420"/>
    </ligand>
</feature>
<evidence type="ECO:0000313" key="11">
    <source>
        <dbReference type="EMBL" id="GFR39560.1"/>
    </source>
</evidence>
<comment type="subunit">
    <text evidence="10">Homodimer.</text>
</comment>
<keyword evidence="2 10" id="KW-0808">Transferase</keyword>
<protein>
    <recommendedName>
        <fullName evidence="9 10">Heptaprenylglyceryl phosphate synthase</fullName>
        <shortName evidence="10">HepGP synthase</shortName>
        <ecNumber evidence="9 10">2.5.1.n9</ecNumber>
    </recommendedName>
    <alternativeName>
        <fullName evidence="10">Glycerol-1-phosphate heptaprenyltransferase</fullName>
    </alternativeName>
</protein>
<feature type="binding site" evidence="10">
    <location>
        <position position="41"/>
    </location>
    <ligand>
        <name>Mg(2+)</name>
        <dbReference type="ChEBI" id="CHEBI:18420"/>
    </ligand>
</feature>
<evidence type="ECO:0000256" key="4">
    <source>
        <dbReference type="ARBA" id="ARBA00022842"/>
    </source>
</evidence>
<comment type="similarity">
    <text evidence="10">Belongs to the GGGP/HepGP synthase family. Group I subfamily.</text>
</comment>
<dbReference type="InterPro" id="IPR038597">
    <property type="entry name" value="GGGP/HepGP_synthase_sf"/>
</dbReference>
<dbReference type="GO" id="GO:0120536">
    <property type="term" value="F:heptaprenylglyceryl phosphate synthase activity"/>
    <property type="evidence" value="ECO:0007669"/>
    <property type="project" value="UniProtKB-ARBA"/>
</dbReference>
<reference evidence="11" key="1">
    <citation type="submission" date="2020-08" db="EMBL/GenBank/DDBJ databases">
        <authorList>
            <person name="Uke A."/>
            <person name="Chhe C."/>
            <person name="Baramee S."/>
            <person name="Kosugi A."/>
        </authorList>
    </citation>
    <scope>NUCLEOTIDE SEQUENCE</scope>
    <source>
        <strain evidence="11">DA-C8</strain>
    </source>
</reference>
<dbReference type="EC" id="2.5.1.n9" evidence="9 10"/>
<accession>A0A916VIN8</accession>
<name>A0A916VIN8_9BACL</name>
<dbReference type="InterPro" id="IPR008205">
    <property type="entry name" value="GGGP_HepGP_synthase"/>
</dbReference>
<comment type="cofactor">
    <cofactor evidence="10">
        <name>Mg(2+)</name>
        <dbReference type="ChEBI" id="CHEBI:18420"/>
    </cofactor>
</comment>
<dbReference type="PANTHER" id="PTHR40029">
    <property type="match status" value="1"/>
</dbReference>
<keyword evidence="1 10" id="KW-0444">Lipid biosynthesis</keyword>
<comment type="pathway">
    <text evidence="10">Membrane lipid metabolism; glycerophospholipid metabolism.</text>
</comment>
<evidence type="ECO:0000313" key="12">
    <source>
        <dbReference type="Proteomes" id="UP000654993"/>
    </source>
</evidence>
<evidence type="ECO:0000256" key="9">
    <source>
        <dbReference type="ARBA" id="ARBA00066888"/>
    </source>
</evidence>
<feature type="binding site" evidence="10">
    <location>
        <position position="13"/>
    </location>
    <ligand>
        <name>sn-glycerol 1-phosphate</name>
        <dbReference type="ChEBI" id="CHEBI:57685"/>
    </ligand>
</feature>
<keyword evidence="3 10" id="KW-0479">Metal-binding</keyword>
<evidence type="ECO:0000256" key="6">
    <source>
        <dbReference type="ARBA" id="ARBA00023209"/>
    </source>
</evidence>
<comment type="function">
    <text evidence="10">Prenyltransferase that catalyzes in vivo the transfer of the heptaprenyl moiety of heptaprenyl pyrophosphate (HepPP; 35 carbon atoms) to the C3 hydroxyl of sn-glycerol-1-phosphate (G1P), producing heptaprenylglyceryl phosphate (HepGP). This reaction is an ether-bond-formation step in the biosynthesis of archaea-type G1P-based membrane lipids found in Bacillales.</text>
</comment>
<keyword evidence="7 10" id="KW-1208">Phospholipid metabolism</keyword>
<comment type="catalytic activity">
    <reaction evidence="8 10">
        <text>sn-glycerol 1-phosphate + all-trans-heptaprenyl diphosphate = 3-heptaprenyl-sn-glycero-1-phosphate + diphosphate</text>
        <dbReference type="Rhea" id="RHEA:33495"/>
        <dbReference type="ChEBI" id="CHEBI:33019"/>
        <dbReference type="ChEBI" id="CHEBI:57685"/>
        <dbReference type="ChEBI" id="CHEBI:58206"/>
        <dbReference type="ChEBI" id="CHEBI:64781"/>
        <dbReference type="EC" id="2.5.1.n9"/>
    </reaction>
</comment>
<proteinExistence type="inferred from homology"/>
<evidence type="ECO:0000256" key="1">
    <source>
        <dbReference type="ARBA" id="ARBA00022516"/>
    </source>
</evidence>
<evidence type="ECO:0000256" key="10">
    <source>
        <dbReference type="HAMAP-Rule" id="MF_00112"/>
    </source>
</evidence>
<feature type="binding site" evidence="10">
    <location>
        <begin position="160"/>
        <end position="165"/>
    </location>
    <ligand>
        <name>sn-glycerol 1-phosphate</name>
        <dbReference type="ChEBI" id="CHEBI:57685"/>
    </ligand>
</feature>
<dbReference type="Proteomes" id="UP000654993">
    <property type="component" value="Unassembled WGS sequence"/>
</dbReference>
<evidence type="ECO:0000256" key="8">
    <source>
        <dbReference type="ARBA" id="ARBA00048318"/>
    </source>
</evidence>
<comment type="caution">
    <text evidence="10">Lacks conserved residue(s) required for the propagation of feature annotation.</text>
</comment>
<dbReference type="NCBIfam" id="NF003197">
    <property type="entry name" value="PRK04169.1-1"/>
    <property type="match status" value="1"/>
</dbReference>
<dbReference type="FunFam" id="3.20.20.390:FF:000001">
    <property type="entry name" value="Heptaprenylglyceryl phosphate synthase"/>
    <property type="match status" value="1"/>
</dbReference>
<evidence type="ECO:0000256" key="3">
    <source>
        <dbReference type="ARBA" id="ARBA00022723"/>
    </source>
</evidence>
<keyword evidence="12" id="KW-1185">Reference proteome</keyword>
<dbReference type="GO" id="GO:0046474">
    <property type="term" value="P:glycerophospholipid biosynthetic process"/>
    <property type="evidence" value="ECO:0007669"/>
    <property type="project" value="UniProtKB-UniRule"/>
</dbReference>
<dbReference type="Gene3D" id="3.20.20.390">
    <property type="entry name" value="FMN-linked oxidoreductases"/>
    <property type="match status" value="1"/>
</dbReference>
<evidence type="ECO:0000256" key="7">
    <source>
        <dbReference type="ARBA" id="ARBA00023264"/>
    </source>
</evidence>
<dbReference type="PANTHER" id="PTHR40029:SF2">
    <property type="entry name" value="HEPTAPRENYLGLYCERYL PHOSPHATE SYNTHASE"/>
    <property type="match status" value="1"/>
</dbReference>
<dbReference type="SUPFAM" id="SSF51395">
    <property type="entry name" value="FMN-linked oxidoreductases"/>
    <property type="match status" value="1"/>
</dbReference>
<sequence length="227" mass="25512">MHEDIRHWRHVFKLDPDKEISDEHLDRICTSGTDAIVVGGSTGVTFDNTIDLLARVRRYELPCVSEISTIEAVVPGFDLYLIPVVLNSRQGQWITGRHREALKQFGKMLPWESLVPEGYVVLNEDSTVARLTQADANLGRQDVIACANLSEKLFRLPVCYLEYSGKFGDMDLVREVRDTLEESQLFYGGGIDSAERARQALAAADTIVVGNIIYEDIERALETVVDR</sequence>
<dbReference type="AlphaFoldDB" id="A0A916VIN8"/>
<reference evidence="11" key="2">
    <citation type="journal article" date="2021" name="Data Brief">
        <title>Draft genome sequence data of the facultative, thermophilic, xylanolytic bacterium Paenibacillus sp. strain DA-C8.</title>
        <authorList>
            <person name="Chhe C."/>
            <person name="Uke A."/>
            <person name="Baramee S."/>
            <person name="Ungkulpasvich U."/>
            <person name="Tachaapaikoon C."/>
            <person name="Pason P."/>
            <person name="Waeonukul R."/>
            <person name="Ratanakhanokchai K."/>
            <person name="Kosugi A."/>
        </authorList>
    </citation>
    <scope>NUCLEOTIDE SEQUENCE</scope>
    <source>
        <strain evidence="11">DA-C8</strain>
    </source>
</reference>
<dbReference type="GO" id="GO:0000287">
    <property type="term" value="F:magnesium ion binding"/>
    <property type="evidence" value="ECO:0007669"/>
    <property type="project" value="UniProtKB-UniRule"/>
</dbReference>
<evidence type="ECO:0000256" key="2">
    <source>
        <dbReference type="ARBA" id="ARBA00022679"/>
    </source>
</evidence>
<dbReference type="RefSeq" id="WP_200967749.1">
    <property type="nucleotide sequence ID" value="NZ_BMAQ01000057.1"/>
</dbReference>
<dbReference type="NCBIfam" id="NF003199">
    <property type="entry name" value="PRK04169.1-3"/>
    <property type="match status" value="1"/>
</dbReference>
<dbReference type="HAMAP" id="MF_00112">
    <property type="entry name" value="GGGP_HepGP_synthase"/>
    <property type="match status" value="1"/>
</dbReference>
<comment type="caution">
    <text evidence="11">The sequence shown here is derived from an EMBL/GenBank/DDBJ whole genome shotgun (WGS) entry which is preliminary data.</text>
</comment>
<dbReference type="InterPro" id="IPR039074">
    <property type="entry name" value="GGGP/HepGP_synthase_I"/>
</dbReference>
<keyword evidence="6 10" id="KW-0594">Phospholipid biosynthesis</keyword>
<evidence type="ECO:0000256" key="5">
    <source>
        <dbReference type="ARBA" id="ARBA00023098"/>
    </source>
</evidence>